<evidence type="ECO:0000313" key="2">
    <source>
        <dbReference type="EMBL" id="KEQ28444.1"/>
    </source>
</evidence>
<gene>
    <name evidence="2" type="ORF">N180_02090</name>
</gene>
<sequence>MAGDFYEVKVLSAVRYGVFINIYLFGGVALTAFLTWQLHQIVILYIGVFIFCITPVFMKKIFRRKFIRDVKINFLPESIHIDFYKKGESDLFDRIEVDYNKINSYRFSENVDSSVIALYIENTSKLSLHFENQNDIDSIVSVFRKYLKDYNHRNVGRPKIRLKPSLYTTKLGTAVIIFLGIGWILISIYLLINIPKTIPFTTIGGIFFFLQILTQRKRDIQTSVMENGK</sequence>
<keyword evidence="1" id="KW-0812">Transmembrane</keyword>
<feature type="transmembrane region" description="Helical" evidence="1">
    <location>
        <begin position="16"/>
        <end position="36"/>
    </location>
</feature>
<comment type="caution">
    <text evidence="2">The sequence shown here is derived from an EMBL/GenBank/DDBJ whole genome shotgun (WGS) entry which is preliminary data.</text>
</comment>
<organism evidence="2 3">
    <name type="scientific">Pedobacter antarcticus 4BY</name>
    <dbReference type="NCBI Taxonomy" id="1358423"/>
    <lineage>
        <taxon>Bacteria</taxon>
        <taxon>Pseudomonadati</taxon>
        <taxon>Bacteroidota</taxon>
        <taxon>Sphingobacteriia</taxon>
        <taxon>Sphingobacteriales</taxon>
        <taxon>Sphingobacteriaceae</taxon>
        <taxon>Pedobacter</taxon>
    </lineage>
</organism>
<feature type="transmembrane region" description="Helical" evidence="1">
    <location>
        <begin position="171"/>
        <end position="192"/>
    </location>
</feature>
<keyword evidence="1" id="KW-1133">Transmembrane helix</keyword>
<accession>A0A081PCM1</accession>
<dbReference type="RefSeq" id="WP_037444352.1">
    <property type="nucleotide sequence ID" value="NZ_JNFF01000116.1"/>
</dbReference>
<evidence type="ECO:0000256" key="1">
    <source>
        <dbReference type="SAM" id="Phobius"/>
    </source>
</evidence>
<protein>
    <submittedName>
        <fullName evidence="2">Uncharacterized protein</fullName>
    </submittedName>
</protein>
<feature type="transmembrane region" description="Helical" evidence="1">
    <location>
        <begin position="198"/>
        <end position="214"/>
    </location>
</feature>
<dbReference type="EMBL" id="JNFF01000116">
    <property type="protein sequence ID" value="KEQ28444.1"/>
    <property type="molecule type" value="Genomic_DNA"/>
</dbReference>
<keyword evidence="3" id="KW-1185">Reference proteome</keyword>
<evidence type="ECO:0000313" key="3">
    <source>
        <dbReference type="Proteomes" id="UP000028007"/>
    </source>
</evidence>
<dbReference type="AlphaFoldDB" id="A0A081PCM1"/>
<feature type="transmembrane region" description="Helical" evidence="1">
    <location>
        <begin position="42"/>
        <end position="58"/>
    </location>
</feature>
<dbReference type="OrthoDB" id="9822826at2"/>
<name>A0A081PCM1_9SPHI</name>
<keyword evidence="1" id="KW-0472">Membrane</keyword>
<proteinExistence type="predicted"/>
<dbReference type="Proteomes" id="UP000028007">
    <property type="component" value="Unassembled WGS sequence"/>
</dbReference>
<reference evidence="2 3" key="1">
    <citation type="journal article" date="1992" name="Int. J. Syst. Bacteriol.">
        <title>Sphingobacterium antarcticus sp. nov. a Psychrotrophic Bacterium from the Soils of Schirmacher Oasis, Antarctica.</title>
        <authorList>
            <person name="Shivaji S."/>
            <person name="Ray M.K."/>
            <person name="Rao N.S."/>
            <person name="Saiserr L."/>
            <person name="Jagannadham M.V."/>
            <person name="Kumar G.S."/>
            <person name="Reddy G."/>
            <person name="Bhargava P.M."/>
        </authorList>
    </citation>
    <scope>NUCLEOTIDE SEQUENCE [LARGE SCALE GENOMIC DNA]</scope>
    <source>
        <strain evidence="2 3">4BY</strain>
    </source>
</reference>